<organism evidence="1 2">
    <name type="scientific">Trichomonascus ciferrii</name>
    <dbReference type="NCBI Taxonomy" id="44093"/>
    <lineage>
        <taxon>Eukaryota</taxon>
        <taxon>Fungi</taxon>
        <taxon>Dikarya</taxon>
        <taxon>Ascomycota</taxon>
        <taxon>Saccharomycotina</taxon>
        <taxon>Dipodascomycetes</taxon>
        <taxon>Dipodascales</taxon>
        <taxon>Trichomonascaceae</taxon>
        <taxon>Trichomonascus</taxon>
        <taxon>Trichomonascus ciferrii complex</taxon>
    </lineage>
</organism>
<reference evidence="1" key="1">
    <citation type="journal article" date="2019" name="G3 (Bethesda)">
        <title>Genome Assemblies of Two Rare Opportunistic Yeast Pathogens: Diutina rugosa (syn. Candida rugosa) and Trichomonascus ciferrii (syn. Candida ciferrii).</title>
        <authorList>
            <person name="Mixao V."/>
            <person name="Saus E."/>
            <person name="Hansen A.P."/>
            <person name="Lass-Florl C."/>
            <person name="Gabaldon T."/>
        </authorList>
    </citation>
    <scope>NUCLEOTIDE SEQUENCE</scope>
    <source>
        <strain evidence="1">CBS 4856</strain>
    </source>
</reference>
<evidence type="ECO:0000313" key="1">
    <source>
        <dbReference type="EMBL" id="KAA8908045.1"/>
    </source>
</evidence>
<evidence type="ECO:0000313" key="2">
    <source>
        <dbReference type="Proteomes" id="UP000761534"/>
    </source>
</evidence>
<accession>A0A642UYU8</accession>
<comment type="caution">
    <text evidence="1">The sequence shown here is derived from an EMBL/GenBank/DDBJ whole genome shotgun (WGS) entry which is preliminary data.</text>
</comment>
<gene>
    <name evidence="1" type="ORF">TRICI_004872</name>
</gene>
<name>A0A642UYU8_9ASCO</name>
<dbReference type="EMBL" id="SWFS01000372">
    <property type="protein sequence ID" value="KAA8908045.1"/>
    <property type="molecule type" value="Genomic_DNA"/>
</dbReference>
<dbReference type="Proteomes" id="UP000761534">
    <property type="component" value="Unassembled WGS sequence"/>
</dbReference>
<sequence length="90" mass="10292">MRHRIATDITRTKLQIEKILEKQLAVSPIRQQIISTVREAGPKGLAFPNSQLVISNQNNLWPVVWLPVSQGQLANNIKDNDKKPDENIRR</sequence>
<proteinExistence type="predicted"/>
<keyword evidence="2" id="KW-1185">Reference proteome</keyword>
<dbReference type="VEuPathDB" id="FungiDB:TRICI_004872"/>
<protein>
    <submittedName>
        <fullName evidence="1">Uncharacterized protein</fullName>
    </submittedName>
</protein>
<dbReference type="AlphaFoldDB" id="A0A642UYU8"/>